<evidence type="ECO:0000313" key="4">
    <source>
        <dbReference type="EMBL" id="AMJ76708.1"/>
    </source>
</evidence>
<dbReference type="InterPro" id="IPR020821">
    <property type="entry name" value="ENPP1-3/EXOG-like_nuc-like"/>
</dbReference>
<evidence type="ECO:0008006" key="6">
    <source>
        <dbReference type="Google" id="ProtNLM"/>
    </source>
</evidence>
<keyword evidence="1" id="KW-0732">Signal</keyword>
<name>A0ABM5YQ83_9ALTE</name>
<dbReference type="SUPFAM" id="SSF54060">
    <property type="entry name" value="His-Me finger endonucleases"/>
    <property type="match status" value="1"/>
</dbReference>
<geneLocation type="plasmid" evidence="4 5">
    <name>pASTE61-200</name>
</geneLocation>
<keyword evidence="5" id="KW-1185">Reference proteome</keyword>
<dbReference type="Proteomes" id="UP000056750">
    <property type="component" value="Plasmid pASTE61-200"/>
</dbReference>
<dbReference type="SMART" id="SM00477">
    <property type="entry name" value="NUC"/>
    <property type="match status" value="1"/>
</dbReference>
<proteinExistence type="predicted"/>
<evidence type="ECO:0000259" key="3">
    <source>
        <dbReference type="SMART" id="SM00892"/>
    </source>
</evidence>
<evidence type="ECO:0000256" key="1">
    <source>
        <dbReference type="SAM" id="SignalP"/>
    </source>
</evidence>
<dbReference type="InterPro" id="IPR040255">
    <property type="entry name" value="Non-specific_endonuclease"/>
</dbReference>
<feature type="signal peptide" evidence="1">
    <location>
        <begin position="1"/>
        <end position="23"/>
    </location>
</feature>
<reference evidence="4 5" key="1">
    <citation type="submission" date="2015-12" db="EMBL/GenBank/DDBJ databases">
        <title>Intraspecies pangenome expansion in the marine bacterium Alteromonas.</title>
        <authorList>
            <person name="Lopez-Perez M."/>
            <person name="Rodriguez-Valera F."/>
        </authorList>
    </citation>
    <scope>NUCLEOTIDE SEQUENCE [LARGE SCALE GENOMIC DNA]</scope>
    <source>
        <strain evidence="4 5">LMG 21861</strain>
        <plasmid evidence="4 5">pASTE61-200</plasmid>
    </source>
</reference>
<feature type="chain" id="PRO_5045985713" description="Endonuclease" evidence="1">
    <location>
        <begin position="24"/>
        <end position="319"/>
    </location>
</feature>
<dbReference type="PANTHER" id="PTHR13966:SF5">
    <property type="entry name" value="ENDONUCLEASE G, MITOCHONDRIAL"/>
    <property type="match status" value="1"/>
</dbReference>
<evidence type="ECO:0000313" key="5">
    <source>
        <dbReference type="Proteomes" id="UP000056750"/>
    </source>
</evidence>
<feature type="domain" description="ENPP1-3/EXOG-like endonuclease/phosphodiesterase" evidence="2">
    <location>
        <begin position="77"/>
        <end position="295"/>
    </location>
</feature>
<dbReference type="SMART" id="SM00892">
    <property type="entry name" value="Endonuclease_NS"/>
    <property type="match status" value="1"/>
</dbReference>
<dbReference type="InterPro" id="IPR044929">
    <property type="entry name" value="DNA/RNA_non-sp_Endonuclease_sf"/>
</dbReference>
<protein>
    <recommendedName>
        <fullName evidence="6">Endonuclease</fullName>
    </recommendedName>
</protein>
<dbReference type="EMBL" id="CP013927">
    <property type="protein sequence ID" value="AMJ76708.1"/>
    <property type="molecule type" value="Genomic_DNA"/>
</dbReference>
<evidence type="ECO:0000259" key="2">
    <source>
        <dbReference type="SMART" id="SM00477"/>
    </source>
</evidence>
<dbReference type="PANTHER" id="PTHR13966">
    <property type="entry name" value="ENDONUCLEASE RELATED"/>
    <property type="match status" value="1"/>
</dbReference>
<dbReference type="Pfam" id="PF01223">
    <property type="entry name" value="Endonuclease_NS"/>
    <property type="match status" value="1"/>
</dbReference>
<dbReference type="InterPro" id="IPR001604">
    <property type="entry name" value="Endo_G_ENPP1-like_dom"/>
</dbReference>
<keyword evidence="4" id="KW-0614">Plasmid</keyword>
<dbReference type="InterPro" id="IPR044925">
    <property type="entry name" value="His-Me_finger_sf"/>
</dbReference>
<gene>
    <name evidence="4" type="ORF">AVL57_00780</name>
</gene>
<sequence length="319" mass="35641">MTSKPLAVGLALTLVLFSSASFAGSRNCTKTEKLEGNQYLLAIESDTALREQIINEHLPFGVPSSLVPSPTEELLVNGGYVMMYDHDLRTSLWSAYHLTATDRAGASGKDRVNCFRSDPRIEKNATRLSDYKEPIYDQGHLTPDASLKDEFLEQINSYVLSNMSPQHCALNRGVWLSLEGLIRQWAYTYQSIYIISGAIFDADDDGIRDIDEETTKMVSNNGKTNVSVPSDYYKVVMRENTDGTFSSIVFVLPNNNQKHGAKWAEAKGYVLSTVETLATLEDKADIHLLPSVDRANFHDSVIAEWDFQKGARNMEYSCK</sequence>
<organism evidence="4 5">
    <name type="scientific">Alteromonas stellipolaris</name>
    <dbReference type="NCBI Taxonomy" id="233316"/>
    <lineage>
        <taxon>Bacteria</taxon>
        <taxon>Pseudomonadati</taxon>
        <taxon>Pseudomonadota</taxon>
        <taxon>Gammaproteobacteria</taxon>
        <taxon>Alteromonadales</taxon>
        <taxon>Alteromonadaceae</taxon>
        <taxon>Alteromonas/Salinimonas group</taxon>
        <taxon>Alteromonas</taxon>
    </lineage>
</organism>
<accession>A0ABM5YQ83</accession>
<feature type="domain" description="DNA/RNA non-specific endonuclease/pyrophosphatase/phosphodiesterase" evidence="3">
    <location>
        <begin position="76"/>
        <end position="295"/>
    </location>
</feature>
<dbReference type="CDD" id="cd00091">
    <property type="entry name" value="NUC"/>
    <property type="match status" value="1"/>
</dbReference>
<dbReference type="Gene3D" id="3.40.570.10">
    <property type="entry name" value="Extracellular Endonuclease, subunit A"/>
    <property type="match status" value="1"/>
</dbReference>